<evidence type="ECO:0000256" key="1">
    <source>
        <dbReference type="SAM" id="MobiDB-lite"/>
    </source>
</evidence>
<evidence type="ECO:0000313" key="4">
    <source>
        <dbReference type="Proteomes" id="UP000796880"/>
    </source>
</evidence>
<gene>
    <name evidence="3" type="ORF">FNV43_RR26618</name>
</gene>
<evidence type="ECO:0000256" key="2">
    <source>
        <dbReference type="SAM" id="Phobius"/>
    </source>
</evidence>
<comment type="caution">
    <text evidence="3">The sequence shown here is derived from an EMBL/GenBank/DDBJ whole genome shotgun (WGS) entry which is preliminary data.</text>
</comment>
<dbReference type="OrthoDB" id="1662399at2759"/>
<keyword evidence="4" id="KW-1185">Reference proteome</keyword>
<accession>A0A8K0DIW5</accession>
<dbReference type="AlphaFoldDB" id="A0A8K0DIW5"/>
<organism evidence="3 4">
    <name type="scientific">Rhamnella rubrinervis</name>
    <dbReference type="NCBI Taxonomy" id="2594499"/>
    <lineage>
        <taxon>Eukaryota</taxon>
        <taxon>Viridiplantae</taxon>
        <taxon>Streptophyta</taxon>
        <taxon>Embryophyta</taxon>
        <taxon>Tracheophyta</taxon>
        <taxon>Spermatophyta</taxon>
        <taxon>Magnoliopsida</taxon>
        <taxon>eudicotyledons</taxon>
        <taxon>Gunneridae</taxon>
        <taxon>Pentapetalae</taxon>
        <taxon>rosids</taxon>
        <taxon>fabids</taxon>
        <taxon>Rosales</taxon>
        <taxon>Rhamnaceae</taxon>
        <taxon>rhamnoid group</taxon>
        <taxon>Rhamneae</taxon>
        <taxon>Rhamnella</taxon>
    </lineage>
</organism>
<keyword evidence="2" id="KW-1133">Transmembrane helix</keyword>
<feature type="region of interest" description="Disordered" evidence="1">
    <location>
        <begin position="95"/>
        <end position="132"/>
    </location>
</feature>
<proteinExistence type="predicted"/>
<evidence type="ECO:0008006" key="5">
    <source>
        <dbReference type="Google" id="ProtNLM"/>
    </source>
</evidence>
<protein>
    <recommendedName>
        <fullName evidence="5">Transmembrane protein</fullName>
    </recommendedName>
</protein>
<feature type="transmembrane region" description="Helical" evidence="2">
    <location>
        <begin position="42"/>
        <end position="63"/>
    </location>
</feature>
<dbReference type="Proteomes" id="UP000796880">
    <property type="component" value="Unassembled WGS sequence"/>
</dbReference>
<dbReference type="EMBL" id="VOIH02000012">
    <property type="protein sequence ID" value="KAF3431882.1"/>
    <property type="molecule type" value="Genomic_DNA"/>
</dbReference>
<evidence type="ECO:0000313" key="3">
    <source>
        <dbReference type="EMBL" id="KAF3431882.1"/>
    </source>
</evidence>
<keyword evidence="2" id="KW-0472">Membrane</keyword>
<keyword evidence="2" id="KW-0812">Transmembrane</keyword>
<feature type="compositionally biased region" description="Acidic residues" evidence="1">
    <location>
        <begin position="95"/>
        <end position="106"/>
    </location>
</feature>
<dbReference type="PANTHER" id="PTHR36715:SF1">
    <property type="entry name" value="PROTEIN, PUTATIVE-RELATED"/>
    <property type="match status" value="1"/>
</dbReference>
<sequence length="357" mass="39430">MDIPVINRIGNFESGITSLQNPSFVSQILSLSQFPVSQAYSFWKWGALIIAMVASFGTIVSRIKLLIMRLRHRYCSSVASEPFLRMLDDDDFSDVSEDEAVGEGDDVSWSSSSSISEFEDDEDERTSTSDDSNWRHVDEHFCVKGSGHYLDDQGQNRNLRNRRRKSLSENRFSWSDFATGKSVVKLWDSLGLGLDHDDTSGKVVSMYDMEREKKMSTVFGGKLQAPATASSLASAILSAETRLSGTVSLGVWDTRAGCRIPAIFAEWGPHLGKIVGIASNGAEKVYFRDDVTGGLTVGDLRNVSSPLKKLTQSEVETTWWDADAVMVSDEYLDESDAVTRSGSAVTRCCSAVRSYLM</sequence>
<dbReference type="PANTHER" id="PTHR36715">
    <property type="entry name" value="BNAANNG41370D PROTEIN"/>
    <property type="match status" value="1"/>
</dbReference>
<feature type="compositionally biased region" description="Low complexity" evidence="1">
    <location>
        <begin position="107"/>
        <end position="116"/>
    </location>
</feature>
<reference evidence="3" key="1">
    <citation type="submission" date="2020-03" db="EMBL/GenBank/DDBJ databases">
        <title>A high-quality chromosome-level genome assembly of a woody plant with both climbing and erect habits, Rhamnella rubrinervis.</title>
        <authorList>
            <person name="Lu Z."/>
            <person name="Yang Y."/>
            <person name="Zhu X."/>
            <person name="Sun Y."/>
        </authorList>
    </citation>
    <scope>NUCLEOTIDE SEQUENCE</scope>
    <source>
        <strain evidence="3">BYM</strain>
        <tissue evidence="3">Leaf</tissue>
    </source>
</reference>
<name>A0A8K0DIW5_9ROSA</name>